<protein>
    <recommendedName>
        <fullName evidence="3">Type VII secretion effector</fullName>
    </recommendedName>
</protein>
<accession>A0ABP2JYZ4</accession>
<dbReference type="Proteomes" id="UP000003412">
    <property type="component" value="Chromosome"/>
</dbReference>
<organism evidence="1 2">
    <name type="scientific">Listeria marthii FSL S4-120</name>
    <dbReference type="NCBI Taxonomy" id="702457"/>
    <lineage>
        <taxon>Bacteria</taxon>
        <taxon>Bacillati</taxon>
        <taxon>Bacillota</taxon>
        <taxon>Bacilli</taxon>
        <taxon>Bacillales</taxon>
        <taxon>Listeriaceae</taxon>
        <taxon>Listeria</taxon>
    </lineage>
</organism>
<proteinExistence type="predicted"/>
<dbReference type="NCBIfam" id="TIGR04197">
    <property type="entry name" value="T7SS_SACOL2603"/>
    <property type="match status" value="1"/>
</dbReference>
<name>A0ABP2JYZ4_9LIST</name>
<keyword evidence="2" id="KW-1185">Reference proteome</keyword>
<evidence type="ECO:0000313" key="1">
    <source>
        <dbReference type="EMBL" id="EFR88105.1"/>
    </source>
</evidence>
<comment type="caution">
    <text evidence="1">The sequence shown here is derived from an EMBL/GenBank/DDBJ whole genome shotgun (WGS) entry which is preliminary data.</text>
</comment>
<dbReference type="EMBL" id="ADXF01000536">
    <property type="protein sequence ID" value="EFR88105.1"/>
    <property type="molecule type" value="Genomic_DNA"/>
</dbReference>
<dbReference type="InterPro" id="IPR021477">
    <property type="entry name" value="TVIIS_effector_SACOL2603_fam"/>
</dbReference>
<gene>
    <name evidence="1" type="ORF">NT05LM_1319</name>
</gene>
<evidence type="ECO:0000313" key="2">
    <source>
        <dbReference type="Proteomes" id="UP000003412"/>
    </source>
</evidence>
<sequence length="106" mass="11282">MRKMKRGMAMTGIKSNFGNASQKATALKSATDKLIQPTSITNDNQTTVSGNMCAQEVIQQAQETARLVAESIVTASSNLQSVAEGFQAMDQQIEQSLSQSLGGDLN</sequence>
<reference evidence="1 2" key="1">
    <citation type="journal article" date="2010" name="Microbiol. Resour. Announc.">
        <title>Comparative genomics of the bacterial genus Listeria: Genome evolution is characterized by limited gene acquisition and limited gene loss.</title>
        <authorList>
            <person name="den Bakker H.C."/>
            <person name="Cummings C.A."/>
            <person name="Ferreira V."/>
            <person name="Vatta P."/>
            <person name="Orsi R.H."/>
            <person name="Degoricija L."/>
            <person name="Barker M."/>
            <person name="Petrauskene O."/>
            <person name="Furtado M.R."/>
            <person name="Wiedmann M."/>
        </authorList>
    </citation>
    <scope>NUCLEOTIDE SEQUENCE [LARGE SCALE GENOMIC DNA]</scope>
    <source>
        <strain evidence="1 2">FSL S4-120</strain>
    </source>
</reference>
<evidence type="ECO:0008006" key="3">
    <source>
        <dbReference type="Google" id="ProtNLM"/>
    </source>
</evidence>